<evidence type="ECO:0000313" key="3">
    <source>
        <dbReference type="Proteomes" id="UP000887013"/>
    </source>
</evidence>
<evidence type="ECO:0000313" key="2">
    <source>
        <dbReference type="EMBL" id="GFT35733.1"/>
    </source>
</evidence>
<feature type="compositionally biased region" description="Basic and acidic residues" evidence="1">
    <location>
        <begin position="18"/>
        <end position="30"/>
    </location>
</feature>
<name>A0A8X6NX87_NEPPI</name>
<dbReference type="OrthoDB" id="6437323at2759"/>
<proteinExistence type="predicted"/>
<protein>
    <submittedName>
        <fullName evidence="2">Helitron_like_N domain-containing protein</fullName>
    </submittedName>
</protein>
<organism evidence="2 3">
    <name type="scientific">Nephila pilipes</name>
    <name type="common">Giant wood spider</name>
    <name type="synonym">Nephila maculata</name>
    <dbReference type="NCBI Taxonomy" id="299642"/>
    <lineage>
        <taxon>Eukaryota</taxon>
        <taxon>Metazoa</taxon>
        <taxon>Ecdysozoa</taxon>
        <taxon>Arthropoda</taxon>
        <taxon>Chelicerata</taxon>
        <taxon>Arachnida</taxon>
        <taxon>Araneae</taxon>
        <taxon>Araneomorphae</taxon>
        <taxon>Entelegynae</taxon>
        <taxon>Araneoidea</taxon>
        <taxon>Nephilidae</taxon>
        <taxon>Nephila</taxon>
    </lineage>
</organism>
<accession>A0A8X6NX87</accession>
<dbReference type="AlphaFoldDB" id="A0A8X6NX87"/>
<evidence type="ECO:0000256" key="1">
    <source>
        <dbReference type="SAM" id="MobiDB-lite"/>
    </source>
</evidence>
<comment type="caution">
    <text evidence="2">The sequence shown here is derived from an EMBL/GenBank/DDBJ whole genome shotgun (WGS) entry which is preliminary data.</text>
</comment>
<keyword evidence="3" id="KW-1185">Reference proteome</keyword>
<feature type="region of interest" description="Disordered" evidence="1">
    <location>
        <begin position="1"/>
        <end position="30"/>
    </location>
</feature>
<gene>
    <name evidence="2" type="primary">evm_004144</name>
    <name evidence="2" type="ORF">NPIL_59421</name>
</gene>
<sequence length="223" mass="25225">MVSRHKKIAAQRISTAESRTRESREQRDESLQKTIARTRAACEQHITTERVREQKRQWTSRSLTRVSFVRLAFEYAPDINYSAHSKIAIGAMDKVCQYCQALKFHNETPGMYCASGKVEWSPLPTPLEPLLSFLAGDTEDSKLFLRKIRKFHSCFQMTSFGATKICDLASDGPDKVPLGERVGRFKVPTVDEVAVNMVGDPVDNRVIKIRHTPISTDILARIG</sequence>
<dbReference type="EMBL" id="BMAW01062409">
    <property type="protein sequence ID" value="GFT35733.1"/>
    <property type="molecule type" value="Genomic_DNA"/>
</dbReference>
<dbReference type="Proteomes" id="UP000887013">
    <property type="component" value="Unassembled WGS sequence"/>
</dbReference>
<reference evidence="2" key="1">
    <citation type="submission" date="2020-08" db="EMBL/GenBank/DDBJ databases">
        <title>Multicomponent nature underlies the extraordinary mechanical properties of spider dragline silk.</title>
        <authorList>
            <person name="Kono N."/>
            <person name="Nakamura H."/>
            <person name="Mori M."/>
            <person name="Yoshida Y."/>
            <person name="Ohtoshi R."/>
            <person name="Malay A.D."/>
            <person name="Moran D.A.P."/>
            <person name="Tomita M."/>
            <person name="Numata K."/>
            <person name="Arakawa K."/>
        </authorList>
    </citation>
    <scope>NUCLEOTIDE SEQUENCE</scope>
</reference>